<evidence type="ECO:0000313" key="2">
    <source>
        <dbReference type="Proteomes" id="UP001055879"/>
    </source>
</evidence>
<accession>A0ACB9AXV7</accession>
<comment type="caution">
    <text evidence="1">The sequence shown here is derived from an EMBL/GenBank/DDBJ whole genome shotgun (WGS) entry which is preliminary data.</text>
</comment>
<proteinExistence type="predicted"/>
<sequence>MEKLSFESGSSRIETSHMTCFSESFEGAINLTKKIVSIVTKAPPLRRRSSTPPPTSIPSSSDQVLFSFTAVTDRRFVRFTYLVGCSGYRAFCLPLCPNILLTPKPFVSYYDPNQPRKGMMSSWKLSNRRLSLTYSPTLAALQ</sequence>
<protein>
    <submittedName>
        <fullName evidence="1">Uncharacterized protein</fullName>
    </submittedName>
</protein>
<evidence type="ECO:0000313" key="1">
    <source>
        <dbReference type="EMBL" id="KAI3714919.1"/>
    </source>
</evidence>
<reference evidence="1 2" key="2">
    <citation type="journal article" date="2022" name="Mol. Ecol. Resour.">
        <title>The genomes of chicory, endive, great burdock and yacon provide insights into Asteraceae paleo-polyploidization history and plant inulin production.</title>
        <authorList>
            <person name="Fan W."/>
            <person name="Wang S."/>
            <person name="Wang H."/>
            <person name="Wang A."/>
            <person name="Jiang F."/>
            <person name="Liu H."/>
            <person name="Zhao H."/>
            <person name="Xu D."/>
            <person name="Zhang Y."/>
        </authorList>
    </citation>
    <scope>NUCLEOTIDE SEQUENCE [LARGE SCALE GENOMIC DNA]</scope>
    <source>
        <strain evidence="2">cv. Niubang</strain>
    </source>
</reference>
<gene>
    <name evidence="1" type="ORF">L6452_21881</name>
</gene>
<dbReference type="EMBL" id="CM042053">
    <property type="protein sequence ID" value="KAI3714919.1"/>
    <property type="molecule type" value="Genomic_DNA"/>
</dbReference>
<reference evidence="2" key="1">
    <citation type="journal article" date="2022" name="Mol. Ecol. Resour.">
        <title>The genomes of chicory, endive, great burdock and yacon provide insights into Asteraceae palaeo-polyploidization history and plant inulin production.</title>
        <authorList>
            <person name="Fan W."/>
            <person name="Wang S."/>
            <person name="Wang H."/>
            <person name="Wang A."/>
            <person name="Jiang F."/>
            <person name="Liu H."/>
            <person name="Zhao H."/>
            <person name="Xu D."/>
            <person name="Zhang Y."/>
        </authorList>
    </citation>
    <scope>NUCLEOTIDE SEQUENCE [LARGE SCALE GENOMIC DNA]</scope>
    <source>
        <strain evidence="2">cv. Niubang</strain>
    </source>
</reference>
<dbReference type="Proteomes" id="UP001055879">
    <property type="component" value="Linkage Group LG07"/>
</dbReference>
<keyword evidence="2" id="KW-1185">Reference proteome</keyword>
<organism evidence="1 2">
    <name type="scientific">Arctium lappa</name>
    <name type="common">Greater burdock</name>
    <name type="synonym">Lappa major</name>
    <dbReference type="NCBI Taxonomy" id="4217"/>
    <lineage>
        <taxon>Eukaryota</taxon>
        <taxon>Viridiplantae</taxon>
        <taxon>Streptophyta</taxon>
        <taxon>Embryophyta</taxon>
        <taxon>Tracheophyta</taxon>
        <taxon>Spermatophyta</taxon>
        <taxon>Magnoliopsida</taxon>
        <taxon>eudicotyledons</taxon>
        <taxon>Gunneridae</taxon>
        <taxon>Pentapetalae</taxon>
        <taxon>asterids</taxon>
        <taxon>campanulids</taxon>
        <taxon>Asterales</taxon>
        <taxon>Asteraceae</taxon>
        <taxon>Carduoideae</taxon>
        <taxon>Cardueae</taxon>
        <taxon>Arctiinae</taxon>
        <taxon>Arctium</taxon>
    </lineage>
</organism>
<name>A0ACB9AXV7_ARCLA</name>